<keyword evidence="2" id="KW-0812">Transmembrane</keyword>
<evidence type="ECO:0000256" key="1">
    <source>
        <dbReference type="SAM" id="Coils"/>
    </source>
</evidence>
<keyword evidence="4" id="KW-1185">Reference proteome</keyword>
<gene>
    <name evidence="3" type="primary">yqfD</name>
    <name evidence="3" type="ORF">ACFP56_07390</name>
</gene>
<comment type="caution">
    <text evidence="3">The sequence shown here is derived from an EMBL/GenBank/DDBJ whole genome shotgun (WGS) entry which is preliminary data.</text>
</comment>
<keyword evidence="1" id="KW-0175">Coiled coil</keyword>
<name>A0ABW1V126_9BACL</name>
<dbReference type="Proteomes" id="UP001596233">
    <property type="component" value="Unassembled WGS sequence"/>
</dbReference>
<organism evidence="3 4">
    <name type="scientific">Paenibacillus septentrionalis</name>
    <dbReference type="NCBI Taxonomy" id="429342"/>
    <lineage>
        <taxon>Bacteria</taxon>
        <taxon>Bacillati</taxon>
        <taxon>Bacillota</taxon>
        <taxon>Bacilli</taxon>
        <taxon>Bacillales</taxon>
        <taxon>Paenibacillaceae</taxon>
        <taxon>Paenibacillus</taxon>
    </lineage>
</organism>
<feature type="transmembrane region" description="Helical" evidence="2">
    <location>
        <begin position="89"/>
        <end position="112"/>
    </location>
</feature>
<dbReference type="EMBL" id="JBHSTE010000002">
    <property type="protein sequence ID" value="MFC6332445.1"/>
    <property type="molecule type" value="Genomic_DNA"/>
</dbReference>
<proteinExistence type="predicted"/>
<feature type="coiled-coil region" evidence="1">
    <location>
        <begin position="317"/>
        <end position="344"/>
    </location>
</feature>
<accession>A0ABW1V126</accession>
<dbReference type="RefSeq" id="WP_379232817.1">
    <property type="nucleotide sequence ID" value="NZ_JBHSTE010000002.1"/>
</dbReference>
<dbReference type="PIRSF" id="PIRSF029895">
    <property type="entry name" value="SpoIV"/>
    <property type="match status" value="1"/>
</dbReference>
<evidence type="ECO:0000256" key="2">
    <source>
        <dbReference type="SAM" id="Phobius"/>
    </source>
</evidence>
<evidence type="ECO:0000313" key="4">
    <source>
        <dbReference type="Proteomes" id="UP001596233"/>
    </source>
</evidence>
<keyword evidence="2" id="KW-0472">Membrane</keyword>
<keyword evidence="2" id="KW-1133">Transmembrane helix</keyword>
<dbReference type="Pfam" id="PF06898">
    <property type="entry name" value="YqfD"/>
    <property type="match status" value="1"/>
</dbReference>
<evidence type="ECO:0000313" key="3">
    <source>
        <dbReference type="EMBL" id="MFC6332445.1"/>
    </source>
</evidence>
<dbReference type="NCBIfam" id="TIGR02876">
    <property type="entry name" value="spore_yqfD"/>
    <property type="match status" value="1"/>
</dbReference>
<sequence>MRQSLVEWLKGTVEVELRSAQVAQFLNQATVDKLELFNIRLIGSECVRFEISVEQYFLLRKYVRASGGKLKLVGKKGFPFLLALMEKRLWFAVGITAFFAIIFLLASLVWSIEVAGNKRIPSDVIIAAAKEEGLYRYQWSFKLQDTDVLSKKLVNAIPGTTWIGVEKVGTKVKIQIVESTIPDQRELHSPRHLVASNDAVITYIIAEQGKPLVRKNTRVKKGDVLISGIIGSEAHSQIVIAQGTVKGLVWYEYEVSAPLVQKYRVLTGERQSRSYIVLGDRALQISGFKQEPYEKSETTTTTDMLSIGKYTLPIGKMKELEQEATFEERELTVEEAKAESLEQARLRVLAKAGKEAEIVSEIVLHEATDNGKVVMKVLYEVNQSITKEQPIVHMQGD</sequence>
<dbReference type="InterPro" id="IPR010690">
    <property type="entry name" value="YqfD"/>
</dbReference>
<protein>
    <submittedName>
        <fullName evidence="3">Sporulation protein YqfD</fullName>
    </submittedName>
</protein>
<reference evidence="4" key="1">
    <citation type="journal article" date="2019" name="Int. J. Syst. Evol. Microbiol.">
        <title>The Global Catalogue of Microorganisms (GCM) 10K type strain sequencing project: providing services to taxonomists for standard genome sequencing and annotation.</title>
        <authorList>
            <consortium name="The Broad Institute Genomics Platform"/>
            <consortium name="The Broad Institute Genome Sequencing Center for Infectious Disease"/>
            <person name="Wu L."/>
            <person name="Ma J."/>
        </authorList>
    </citation>
    <scope>NUCLEOTIDE SEQUENCE [LARGE SCALE GENOMIC DNA]</scope>
    <source>
        <strain evidence="4">PCU 280</strain>
    </source>
</reference>